<evidence type="ECO:0000256" key="3">
    <source>
        <dbReference type="PROSITE-ProRule" id="PRU00221"/>
    </source>
</evidence>
<feature type="repeat" description="WD" evidence="3">
    <location>
        <begin position="279"/>
        <end position="320"/>
    </location>
</feature>
<name>A0ABP8MUV8_9BACT</name>
<organism evidence="4 5">
    <name type="scientific">Novipirellula rosea</name>
    <dbReference type="NCBI Taxonomy" id="1031540"/>
    <lineage>
        <taxon>Bacteria</taxon>
        <taxon>Pseudomonadati</taxon>
        <taxon>Planctomycetota</taxon>
        <taxon>Planctomycetia</taxon>
        <taxon>Pirellulales</taxon>
        <taxon>Pirellulaceae</taxon>
        <taxon>Novipirellula</taxon>
    </lineage>
</organism>
<keyword evidence="5" id="KW-1185">Reference proteome</keyword>
<dbReference type="Gene3D" id="2.130.10.10">
    <property type="entry name" value="YVTN repeat-like/Quinoprotein amine dehydrogenase"/>
    <property type="match status" value="4"/>
</dbReference>
<feature type="repeat" description="WD" evidence="3">
    <location>
        <begin position="373"/>
        <end position="414"/>
    </location>
</feature>
<dbReference type="PRINTS" id="PR00320">
    <property type="entry name" value="GPROTEINBRPT"/>
</dbReference>
<dbReference type="InterPro" id="IPR036322">
    <property type="entry name" value="WD40_repeat_dom_sf"/>
</dbReference>
<dbReference type="CDD" id="cd00200">
    <property type="entry name" value="WD40"/>
    <property type="match status" value="1"/>
</dbReference>
<reference evidence="5" key="1">
    <citation type="journal article" date="2019" name="Int. J. Syst. Evol. Microbiol.">
        <title>The Global Catalogue of Microorganisms (GCM) 10K type strain sequencing project: providing services to taxonomists for standard genome sequencing and annotation.</title>
        <authorList>
            <consortium name="The Broad Institute Genomics Platform"/>
            <consortium name="The Broad Institute Genome Sequencing Center for Infectious Disease"/>
            <person name="Wu L."/>
            <person name="Ma J."/>
        </authorList>
    </citation>
    <scope>NUCLEOTIDE SEQUENCE [LARGE SCALE GENOMIC DNA]</scope>
    <source>
        <strain evidence="5">JCM 17759</strain>
    </source>
</reference>
<protein>
    <recommendedName>
        <fullName evidence="6">Translocation protein TolB</fullName>
    </recommendedName>
</protein>
<evidence type="ECO:0000313" key="4">
    <source>
        <dbReference type="EMBL" id="GAA4455776.1"/>
    </source>
</evidence>
<feature type="repeat" description="WD" evidence="3">
    <location>
        <begin position="415"/>
        <end position="447"/>
    </location>
</feature>
<dbReference type="InterPro" id="IPR019775">
    <property type="entry name" value="WD40_repeat_CS"/>
</dbReference>
<dbReference type="InterPro" id="IPR015943">
    <property type="entry name" value="WD40/YVTN_repeat-like_dom_sf"/>
</dbReference>
<dbReference type="PROSITE" id="PS50082">
    <property type="entry name" value="WD_REPEATS_2"/>
    <property type="match status" value="5"/>
</dbReference>
<evidence type="ECO:0000313" key="5">
    <source>
        <dbReference type="Proteomes" id="UP001500840"/>
    </source>
</evidence>
<keyword evidence="1 3" id="KW-0853">WD repeat</keyword>
<dbReference type="InterPro" id="IPR020472">
    <property type="entry name" value="WD40_PAC1"/>
</dbReference>
<dbReference type="PROSITE" id="PS50294">
    <property type="entry name" value="WD_REPEATS_REGION"/>
    <property type="match status" value="4"/>
</dbReference>
<dbReference type="PROSITE" id="PS00678">
    <property type="entry name" value="WD_REPEATS_1"/>
    <property type="match status" value="1"/>
</dbReference>
<keyword evidence="2" id="KW-0677">Repeat</keyword>
<evidence type="ECO:0000256" key="2">
    <source>
        <dbReference type="ARBA" id="ARBA00022737"/>
    </source>
</evidence>
<dbReference type="SMART" id="SM00320">
    <property type="entry name" value="WD40"/>
    <property type="match status" value="10"/>
</dbReference>
<evidence type="ECO:0000256" key="1">
    <source>
        <dbReference type="ARBA" id="ARBA00022574"/>
    </source>
</evidence>
<accession>A0ABP8MUV8</accession>
<feature type="repeat" description="WD" evidence="3">
    <location>
        <begin position="237"/>
        <end position="278"/>
    </location>
</feature>
<dbReference type="PANTHER" id="PTHR19848">
    <property type="entry name" value="WD40 REPEAT PROTEIN"/>
    <property type="match status" value="1"/>
</dbReference>
<proteinExistence type="predicted"/>
<dbReference type="Proteomes" id="UP001500840">
    <property type="component" value="Unassembled WGS sequence"/>
</dbReference>
<dbReference type="PANTHER" id="PTHR19848:SF8">
    <property type="entry name" value="F-BOX AND WD REPEAT DOMAIN CONTAINING 7"/>
    <property type="match status" value="1"/>
</dbReference>
<dbReference type="EMBL" id="BAABGA010000035">
    <property type="protein sequence ID" value="GAA4455776.1"/>
    <property type="molecule type" value="Genomic_DNA"/>
</dbReference>
<comment type="caution">
    <text evidence="4">The sequence shown here is derived from an EMBL/GenBank/DDBJ whole genome shotgun (WGS) entry which is preliminary data.</text>
</comment>
<feature type="repeat" description="WD" evidence="3">
    <location>
        <begin position="630"/>
        <end position="671"/>
    </location>
</feature>
<sequence length="803" mass="87789">MVRGYLMRPAVLACSVLRLLGMHLAITLFVFSAIGTSINVFVGGSRFCHADEPVVEQLTPEESNSDSRVRRAELAARQARLRQYASDIALAQLCWQQGRLDRAVALLQRHRPLADGEDLRGIEWHLLWRQMHAEEKVFGGHANPVRALAFLPDDSAVVASDASHTYATAGEIREWSLSANSANSMIYRQSPPQPATANYYSGFRSLALAPDGLSVAVPDGSKLQVVDRKTRRMKWTAQGHNDFVMAVAHSPDGRILASGGLDKVVKLWDSGSGKLIATLADHEWGVLTLAFSPDGRTLATGCGDDRAPDWSRRTHGELRLWDVPTNRLSRTIPVTSSVGSVDYSSDGRWLAVGMFDGSLVVVDIRDHRTTRIEAPSSSPINCVRFSPDATSLASASSDGRVRLWEAGSGSKIATYRGHRGSVDCLAFSHDGQALASGGSDCSVRLWDTQVYPDRTRVRLPAMSLHTVAFTADSQTLIASDYHRVWRIDAMTNQVHSSWATEHWTQTMAMSPDGTLLATAGQRDAKGGGGPMLQLWNVQLAAPIRDITVELDAVDRVAFSPNGQLIMARCSGDKRSPSITGVWLVDSGQCIGTWNDSHGVVFSPDSRWLAAIDSDQIELFDIEMQQSMATLRSDAAQVLAIQFSPDGSHLASAWDDHSVNIWNVETRQIISTLRGHKGRVERLLFSPDGQGLLTSGPSETQFWNLAGNTLRFTIPHGNCPLAFTPDARTLISAPDEVYFWQVATGDELLVYPRYGYDSRSLAVSSDGNSVAQAGGNRDETAGVWLWQTRRHPLAKRSEVDGVPD</sequence>
<gene>
    <name evidence="4" type="ORF">GCM10023156_30330</name>
</gene>
<dbReference type="InterPro" id="IPR001680">
    <property type="entry name" value="WD40_rpt"/>
</dbReference>
<dbReference type="RefSeq" id="WP_345323327.1">
    <property type="nucleotide sequence ID" value="NZ_BAABGA010000035.1"/>
</dbReference>
<dbReference type="SUPFAM" id="SSF50978">
    <property type="entry name" value="WD40 repeat-like"/>
    <property type="match status" value="3"/>
</dbReference>
<dbReference type="Pfam" id="PF00400">
    <property type="entry name" value="WD40"/>
    <property type="match status" value="8"/>
</dbReference>
<evidence type="ECO:0008006" key="6">
    <source>
        <dbReference type="Google" id="ProtNLM"/>
    </source>
</evidence>